<organism evidence="10 11">
    <name type="scientific">Arsenicicoccus piscis</name>
    <dbReference type="NCBI Taxonomy" id="673954"/>
    <lineage>
        <taxon>Bacteria</taxon>
        <taxon>Bacillati</taxon>
        <taxon>Actinomycetota</taxon>
        <taxon>Actinomycetes</taxon>
        <taxon>Micrococcales</taxon>
        <taxon>Intrasporangiaceae</taxon>
        <taxon>Arsenicicoccus</taxon>
    </lineage>
</organism>
<dbReference type="SUPFAM" id="SSF48256">
    <property type="entry name" value="Citrate synthase"/>
    <property type="match status" value="1"/>
</dbReference>
<evidence type="ECO:0000256" key="2">
    <source>
        <dbReference type="ARBA" id="ARBA00010566"/>
    </source>
</evidence>
<comment type="caution">
    <text evidence="10">The sequence shown here is derived from an EMBL/GenBank/DDBJ whole genome shotgun (WGS) entry which is preliminary data.</text>
</comment>
<evidence type="ECO:0000256" key="7">
    <source>
        <dbReference type="PIRNR" id="PIRNR001369"/>
    </source>
</evidence>
<evidence type="ECO:0000256" key="6">
    <source>
        <dbReference type="NCBIfam" id="TIGR01798"/>
    </source>
</evidence>
<accession>A0ABQ6HKA8</accession>
<comment type="pathway">
    <text evidence="1 8">Carbohydrate metabolism; tricarboxylic acid cycle; isocitrate from oxaloacetate: step 1/2.</text>
</comment>
<dbReference type="Gene3D" id="1.10.230.10">
    <property type="entry name" value="Cytochrome P450-Terp, domain 2"/>
    <property type="match status" value="1"/>
</dbReference>
<evidence type="ECO:0000256" key="9">
    <source>
        <dbReference type="RuleBase" id="RU003406"/>
    </source>
</evidence>
<protein>
    <recommendedName>
        <fullName evidence="6 7">Citrate synthase</fullName>
    </recommendedName>
</protein>
<dbReference type="NCBIfam" id="NF004126">
    <property type="entry name" value="PRK05614.1"/>
    <property type="match status" value="1"/>
</dbReference>
<comment type="similarity">
    <text evidence="2 7 9">Belongs to the citrate synthase family.</text>
</comment>
<dbReference type="PRINTS" id="PR00143">
    <property type="entry name" value="CITRTSNTHASE"/>
</dbReference>
<dbReference type="PANTHER" id="PTHR42871">
    <property type="entry name" value="CITRATE SYNTHASE"/>
    <property type="match status" value="1"/>
</dbReference>
<evidence type="ECO:0000256" key="5">
    <source>
        <dbReference type="ARBA" id="ARBA00049288"/>
    </source>
</evidence>
<keyword evidence="3 8" id="KW-0816">Tricarboxylic acid cycle</keyword>
<proteinExistence type="inferred from homology"/>
<name>A0ABQ6HKA8_9MICO</name>
<dbReference type="Gene3D" id="2.20.28.60">
    <property type="match status" value="1"/>
</dbReference>
<gene>
    <name evidence="10" type="primary">gltA_1</name>
    <name evidence="10" type="ORF">GCM10025862_04580</name>
</gene>
<evidence type="ECO:0000313" key="11">
    <source>
        <dbReference type="Proteomes" id="UP001157109"/>
    </source>
</evidence>
<dbReference type="InterPro" id="IPR036969">
    <property type="entry name" value="Citrate_synthase_sf"/>
</dbReference>
<dbReference type="InterPro" id="IPR024176">
    <property type="entry name" value="Citrate_synthase_bac-typ"/>
</dbReference>
<dbReference type="NCBIfam" id="TIGR01798">
    <property type="entry name" value="cit_synth_I"/>
    <property type="match status" value="1"/>
</dbReference>
<evidence type="ECO:0000256" key="1">
    <source>
        <dbReference type="ARBA" id="ARBA00004751"/>
    </source>
</evidence>
<evidence type="ECO:0000256" key="8">
    <source>
        <dbReference type="RuleBase" id="RU003370"/>
    </source>
</evidence>
<dbReference type="RefSeq" id="WP_241444260.1">
    <property type="nucleotide sequence ID" value="NZ_BSUJ01000001.1"/>
</dbReference>
<evidence type="ECO:0000256" key="3">
    <source>
        <dbReference type="ARBA" id="ARBA00022532"/>
    </source>
</evidence>
<dbReference type="InterPro" id="IPR002020">
    <property type="entry name" value="Citrate_synthase"/>
</dbReference>
<dbReference type="Proteomes" id="UP001157109">
    <property type="component" value="Unassembled WGS sequence"/>
</dbReference>
<dbReference type="InterPro" id="IPR019810">
    <property type="entry name" value="Citrate_synthase_AS"/>
</dbReference>
<dbReference type="InterPro" id="IPR016142">
    <property type="entry name" value="Citrate_synth-like_lrg_a-sub"/>
</dbReference>
<dbReference type="PANTHER" id="PTHR42871:SF1">
    <property type="entry name" value="CITRATE SYNTHASE"/>
    <property type="match status" value="1"/>
</dbReference>
<comment type="catalytic activity">
    <reaction evidence="5 8">
        <text>oxaloacetate + acetyl-CoA + H2O = citrate + CoA + H(+)</text>
        <dbReference type="Rhea" id="RHEA:16845"/>
        <dbReference type="ChEBI" id="CHEBI:15377"/>
        <dbReference type="ChEBI" id="CHEBI:15378"/>
        <dbReference type="ChEBI" id="CHEBI:16452"/>
        <dbReference type="ChEBI" id="CHEBI:16947"/>
        <dbReference type="ChEBI" id="CHEBI:57287"/>
        <dbReference type="ChEBI" id="CHEBI:57288"/>
        <dbReference type="EC" id="2.3.3.16"/>
    </reaction>
</comment>
<dbReference type="CDD" id="cd06114">
    <property type="entry name" value="EcCS_like"/>
    <property type="match status" value="1"/>
</dbReference>
<sequence length="443" mass="48783">MATDSGKAVLQAADKKLDLPFTEATEGPGGYGISKLMSTTGNVTLDPGFTNTASCKSEITYIDGDAGILRYRGYPIEQLAEHSNFLEVAYLVIYGELPTGAQMEHFSERITRGTMLDERMRDLFRCFPRRSHPMPVLSAGVMALSTFATDSLDVFDQDQIELATHRLMAKMPTLAAYAYKNSVGQPFLYPRNDLGYVENFLRMSFGFPTEEYELDPATVKALDTLLILHADHEQNCSTSTVRLVGSSQADIYASIAAGINALSGPLHGGANQAVLEMLGRIDADGGDVNKFVTRVKNKEAGVRLMGFGHRVYKNYDPRAAIIKKHADEILRATGQQNALLDIAQELEQIALSDDYFKERKLYPNVDFYTGLIYEAMGFPSNYFTVLFALGRLPGWIAQWREMMSDPDTKIGRPRQVYVGAAERNYPGAEGAADSQDAADAAKA</sequence>
<keyword evidence="11" id="KW-1185">Reference proteome</keyword>
<dbReference type="InterPro" id="IPR016143">
    <property type="entry name" value="Citrate_synth-like_sm_a-sub"/>
</dbReference>
<evidence type="ECO:0000256" key="4">
    <source>
        <dbReference type="ARBA" id="ARBA00022679"/>
    </source>
</evidence>
<reference evidence="11" key="1">
    <citation type="journal article" date="2019" name="Int. J. Syst. Evol. Microbiol.">
        <title>The Global Catalogue of Microorganisms (GCM) 10K type strain sequencing project: providing services to taxonomists for standard genome sequencing and annotation.</title>
        <authorList>
            <consortium name="The Broad Institute Genomics Platform"/>
            <consortium name="The Broad Institute Genome Sequencing Center for Infectious Disease"/>
            <person name="Wu L."/>
            <person name="Ma J."/>
        </authorList>
    </citation>
    <scope>NUCLEOTIDE SEQUENCE [LARGE SCALE GENOMIC DNA]</scope>
    <source>
        <strain evidence="11">NBRC 105830</strain>
    </source>
</reference>
<dbReference type="PROSITE" id="PS00480">
    <property type="entry name" value="CITRATE_SYNTHASE"/>
    <property type="match status" value="1"/>
</dbReference>
<dbReference type="InterPro" id="IPR010953">
    <property type="entry name" value="Citrate_synthase_typ-I"/>
</dbReference>
<dbReference type="EMBL" id="BSUJ01000001">
    <property type="protein sequence ID" value="GMA18437.1"/>
    <property type="molecule type" value="Genomic_DNA"/>
</dbReference>
<keyword evidence="4 7" id="KW-0808">Transferase</keyword>
<dbReference type="Pfam" id="PF00285">
    <property type="entry name" value="Citrate_synt"/>
    <property type="match status" value="1"/>
</dbReference>
<evidence type="ECO:0000313" key="10">
    <source>
        <dbReference type="EMBL" id="GMA18437.1"/>
    </source>
</evidence>
<dbReference type="Gene3D" id="1.10.580.10">
    <property type="entry name" value="Citrate Synthase, domain 1"/>
    <property type="match status" value="1"/>
</dbReference>
<dbReference type="PIRSF" id="PIRSF001369">
    <property type="entry name" value="Citrate_synth"/>
    <property type="match status" value="1"/>
</dbReference>